<evidence type="ECO:0000256" key="1">
    <source>
        <dbReference type="SAM" id="Phobius"/>
    </source>
</evidence>
<keyword evidence="3" id="KW-0255">Endonuclease</keyword>
<comment type="caution">
    <text evidence="3">The sequence shown here is derived from an EMBL/GenBank/DDBJ whole genome shotgun (WGS) entry which is preliminary data.</text>
</comment>
<dbReference type="OrthoDB" id="9796594at2"/>
<reference evidence="3 4" key="1">
    <citation type="submission" date="2018-04" db="EMBL/GenBank/DDBJ databases">
        <title>Pseudomonas sp. nov., isolated from mangrove soil.</title>
        <authorList>
            <person name="Chen C."/>
        </authorList>
    </citation>
    <scope>NUCLEOTIDE SEQUENCE [LARGE SCALE GENOMIC DNA]</scope>
    <source>
        <strain evidence="3 4">TC-11</strain>
    </source>
</reference>
<dbReference type="AlphaFoldDB" id="A0A2T5PDF7"/>
<feature type="transmembrane region" description="Helical" evidence="1">
    <location>
        <begin position="55"/>
        <end position="73"/>
    </location>
</feature>
<protein>
    <submittedName>
        <fullName evidence="3">Endonuclease</fullName>
    </submittedName>
</protein>
<gene>
    <name evidence="3" type="ORF">DBO85_03640</name>
</gene>
<proteinExistence type="predicted"/>
<dbReference type="GO" id="GO:0004519">
    <property type="term" value="F:endonuclease activity"/>
    <property type="evidence" value="ECO:0007669"/>
    <property type="project" value="UniProtKB-KW"/>
</dbReference>
<dbReference type="EMBL" id="QASN01000006">
    <property type="protein sequence ID" value="PTU75776.1"/>
    <property type="molecule type" value="Genomic_DNA"/>
</dbReference>
<feature type="transmembrane region" description="Helical" evidence="1">
    <location>
        <begin position="85"/>
        <end position="104"/>
    </location>
</feature>
<evidence type="ECO:0000313" key="4">
    <source>
        <dbReference type="Proteomes" id="UP000244064"/>
    </source>
</evidence>
<keyword evidence="1" id="KW-0472">Membrane</keyword>
<keyword evidence="3" id="KW-0378">Hydrolase</keyword>
<dbReference type="Proteomes" id="UP000244064">
    <property type="component" value="Unassembled WGS sequence"/>
</dbReference>
<keyword evidence="3" id="KW-0540">Nuclease</keyword>
<evidence type="ECO:0000259" key="2">
    <source>
        <dbReference type="Pfam" id="PF03372"/>
    </source>
</evidence>
<dbReference type="InterPro" id="IPR005135">
    <property type="entry name" value="Endo/exonuclease/phosphatase"/>
</dbReference>
<sequence length="358" mass="39564">MRRQIWHSALRHFHPAVPPSPPVPDHLPAPLRSSLFVSKTSPSFPTLLRSRARRLLWLCALASLSAPLSRLIRLDALWALELFGHWQWLYLGLGMLCLALLLVLRDGWRCLVPSAVLALVFAHQPTSLPATQEGDAKEPSLLVASANLNLASRDFQPLQHWLLGEQAPDLLFLQEFTAVAQQALASDALRLAYPYRVEAPQADPFGLAILSRHPLSDIRIVEPADAQQTLRLHASMHLAERRVALAALHPMPPLSSAFARARDRTLAEESERLAQGDKAALMAGDFNATPWSRTLFGIDPRLQRASGLAPTWPNAFSGLSLLPLDHVFASGHWRRIDAGLGPDLGSDHRPVVVHLQLR</sequence>
<dbReference type="Gene3D" id="3.60.10.10">
    <property type="entry name" value="Endonuclease/exonuclease/phosphatase"/>
    <property type="match status" value="1"/>
</dbReference>
<dbReference type="Pfam" id="PF03372">
    <property type="entry name" value="Exo_endo_phos"/>
    <property type="match status" value="1"/>
</dbReference>
<keyword evidence="1" id="KW-0812">Transmembrane</keyword>
<keyword evidence="1" id="KW-1133">Transmembrane helix</keyword>
<dbReference type="InterPro" id="IPR036691">
    <property type="entry name" value="Endo/exonu/phosph_ase_sf"/>
</dbReference>
<evidence type="ECO:0000313" key="3">
    <source>
        <dbReference type="EMBL" id="PTU75776.1"/>
    </source>
</evidence>
<name>A0A2T5PDF7_9PSED</name>
<dbReference type="SUPFAM" id="SSF56219">
    <property type="entry name" value="DNase I-like"/>
    <property type="match status" value="1"/>
</dbReference>
<accession>A0A2T5PDF7</accession>
<organism evidence="3 4">
    <name type="scientific">Pseudomonas mangrovi</name>
    <dbReference type="NCBI Taxonomy" id="2161748"/>
    <lineage>
        <taxon>Bacteria</taxon>
        <taxon>Pseudomonadati</taxon>
        <taxon>Pseudomonadota</taxon>
        <taxon>Gammaproteobacteria</taxon>
        <taxon>Pseudomonadales</taxon>
        <taxon>Pseudomonadaceae</taxon>
        <taxon>Pseudomonas</taxon>
    </lineage>
</organism>
<feature type="domain" description="Endonuclease/exonuclease/phosphatase" evidence="2">
    <location>
        <begin position="145"/>
        <end position="348"/>
    </location>
</feature>
<keyword evidence="4" id="KW-1185">Reference proteome</keyword>